<accession>A0A371XCV6</accession>
<dbReference type="GO" id="GO:0090313">
    <property type="term" value="P:regulation of protein targeting to membrane"/>
    <property type="evidence" value="ECO:0007669"/>
    <property type="project" value="TreeGrafter"/>
</dbReference>
<dbReference type="Pfam" id="PF05170">
    <property type="entry name" value="AsmA"/>
    <property type="match status" value="1"/>
</dbReference>
<dbReference type="EMBL" id="QURN01000009">
    <property type="protein sequence ID" value="RFC67058.1"/>
    <property type="molecule type" value="Genomic_DNA"/>
</dbReference>
<comment type="caution">
    <text evidence="2">The sequence shown here is derived from an EMBL/GenBank/DDBJ whole genome shotgun (WGS) entry which is preliminary data.</text>
</comment>
<dbReference type="InterPro" id="IPR052894">
    <property type="entry name" value="AsmA-related"/>
</dbReference>
<dbReference type="Proteomes" id="UP000262379">
    <property type="component" value="Unassembled WGS sequence"/>
</dbReference>
<feature type="domain" description="AsmA" evidence="1">
    <location>
        <begin position="385"/>
        <end position="557"/>
    </location>
</feature>
<dbReference type="PANTHER" id="PTHR30441">
    <property type="entry name" value="DUF748 DOMAIN-CONTAINING PROTEIN"/>
    <property type="match status" value="1"/>
</dbReference>
<dbReference type="PANTHER" id="PTHR30441:SF8">
    <property type="entry name" value="DUF748 DOMAIN-CONTAINING PROTEIN"/>
    <property type="match status" value="1"/>
</dbReference>
<dbReference type="AlphaFoldDB" id="A0A371XCV6"/>
<dbReference type="RefSeq" id="WP_116624311.1">
    <property type="nucleotide sequence ID" value="NZ_QURN01000009.1"/>
</dbReference>
<name>A0A371XCV6_9HYPH</name>
<evidence type="ECO:0000313" key="3">
    <source>
        <dbReference type="Proteomes" id="UP000262379"/>
    </source>
</evidence>
<organism evidence="2 3">
    <name type="scientific">Mesorhizobium denitrificans</name>
    <dbReference type="NCBI Taxonomy" id="2294114"/>
    <lineage>
        <taxon>Bacteria</taxon>
        <taxon>Pseudomonadati</taxon>
        <taxon>Pseudomonadota</taxon>
        <taxon>Alphaproteobacteria</taxon>
        <taxon>Hyphomicrobiales</taxon>
        <taxon>Phyllobacteriaceae</taxon>
        <taxon>Mesorhizobium</taxon>
    </lineage>
</organism>
<keyword evidence="3" id="KW-1185">Reference proteome</keyword>
<gene>
    <name evidence="2" type="ORF">DY251_12855</name>
</gene>
<reference evidence="3" key="1">
    <citation type="submission" date="2018-08" db="EMBL/GenBank/DDBJ databases">
        <authorList>
            <person name="Im W.T."/>
        </authorList>
    </citation>
    <scope>NUCLEOTIDE SEQUENCE [LARGE SCALE GENOMIC DNA]</scope>
    <source>
        <strain evidence="3">LA-28</strain>
    </source>
</reference>
<evidence type="ECO:0000259" key="1">
    <source>
        <dbReference type="Pfam" id="PF05170"/>
    </source>
</evidence>
<dbReference type="GO" id="GO:0005886">
    <property type="term" value="C:plasma membrane"/>
    <property type="evidence" value="ECO:0007669"/>
    <property type="project" value="TreeGrafter"/>
</dbReference>
<protein>
    <submittedName>
        <fullName evidence="2">AsmA family protein</fullName>
    </submittedName>
</protein>
<dbReference type="InterPro" id="IPR007844">
    <property type="entry name" value="AsmA"/>
</dbReference>
<evidence type="ECO:0000313" key="2">
    <source>
        <dbReference type="EMBL" id="RFC67058.1"/>
    </source>
</evidence>
<proteinExistence type="predicted"/>
<sequence>MTDRPIAANDWKQSGVTTTVLIRRALFALVALLSLGALSLAALPWVASTQLVRNRIAIELSAWSGFRVAIASTPQIEVFPTFKAVLAGVTLYQWGDWDNPAVIEAERVEIDLSALDALNGNVSFSDVKLINPVVRLGSNPGEPGPEFFTSSGRISQAVDAVRDLIAENPDKPDFSRFPATPFGTVEFSNGRVVRMVDGQQQDVVTRLSGNAAWPALNASGSVSLRGTWRGEDVAVDLSSASPLAFFAGGATSISAKLNSEPLTASYEGEFRSAGAGRLNGALSFAIPSVRRAISWTDAGISTGSAIGSIQLQSKVAGERETIDLPEAVLTLDGSVGKGTLHLKSGARPSISGQLAFDTLDIQSFVSLFTPLMSYDRVGSDLSEGLIHKADFDLQLAAKKTTLDGSEVDNVKGHMTAQKGRTIFDVSQADGFGGTLVGAFTIDQTGDTPKTEIRMDAKGIDGEAFGAATGFPTITPKAKGDVSFALSGIGQSLDTMLNYADGNLSAHFGKGELDGIDLTALVSKTAGGGFFPLSDIASGTLAIDAADLDATIVHGVGRIQKAEIRAGPRIIFLSGILPYAGRGVALSGTIASRDKVSIFNPNGREASFFVGGSWDAPFVSAALPPQTLQ</sequence>